<feature type="compositionally biased region" description="Polar residues" evidence="1">
    <location>
        <begin position="34"/>
        <end position="48"/>
    </location>
</feature>
<organism evidence="2 3">
    <name type="scientific">Choiromyces venosus 120613-1</name>
    <dbReference type="NCBI Taxonomy" id="1336337"/>
    <lineage>
        <taxon>Eukaryota</taxon>
        <taxon>Fungi</taxon>
        <taxon>Dikarya</taxon>
        <taxon>Ascomycota</taxon>
        <taxon>Pezizomycotina</taxon>
        <taxon>Pezizomycetes</taxon>
        <taxon>Pezizales</taxon>
        <taxon>Tuberaceae</taxon>
        <taxon>Choiromyces</taxon>
    </lineage>
</organism>
<proteinExistence type="predicted"/>
<dbReference type="EMBL" id="ML120509">
    <property type="protein sequence ID" value="RPA90959.1"/>
    <property type="molecule type" value="Genomic_DNA"/>
</dbReference>
<name>A0A3N4IY92_9PEZI</name>
<dbReference type="Proteomes" id="UP000276215">
    <property type="component" value="Unassembled WGS sequence"/>
</dbReference>
<sequence length="219" mass="24318">MTVAPPVRGGGQQVVCQPVCEGQQPPCEGRQPTCSAFGSTRARPQSPRSLYKAPRGNFNPGKPRSNTKFLLGNSLRARDPLRFAQHVCQHTVAFNLLGRQYTVRSTVPCPVMCLVFLIYAGTPQMQQLKALEEQGKLGEAEEEVTVDKDKPMLLDYESEGEGWGSRARERLSEATKRAEEEVGTGIWRKRRGDWFIDSAFEILCALRISQSEGGFLKCA</sequence>
<evidence type="ECO:0000313" key="2">
    <source>
        <dbReference type="EMBL" id="RPA90959.1"/>
    </source>
</evidence>
<evidence type="ECO:0000256" key="1">
    <source>
        <dbReference type="SAM" id="MobiDB-lite"/>
    </source>
</evidence>
<accession>A0A3N4IY92</accession>
<protein>
    <submittedName>
        <fullName evidence="2">Uncharacterized protein</fullName>
    </submittedName>
</protein>
<evidence type="ECO:0000313" key="3">
    <source>
        <dbReference type="Proteomes" id="UP000276215"/>
    </source>
</evidence>
<dbReference type="STRING" id="1336337.A0A3N4IY92"/>
<gene>
    <name evidence="2" type="ORF">L873DRAFT_1795184</name>
</gene>
<feature type="region of interest" description="Disordered" evidence="1">
    <location>
        <begin position="34"/>
        <end position="66"/>
    </location>
</feature>
<keyword evidence="3" id="KW-1185">Reference proteome</keyword>
<reference evidence="2 3" key="1">
    <citation type="journal article" date="2018" name="Nat. Ecol. Evol.">
        <title>Pezizomycetes genomes reveal the molecular basis of ectomycorrhizal truffle lifestyle.</title>
        <authorList>
            <person name="Murat C."/>
            <person name="Payen T."/>
            <person name="Noel B."/>
            <person name="Kuo A."/>
            <person name="Morin E."/>
            <person name="Chen J."/>
            <person name="Kohler A."/>
            <person name="Krizsan K."/>
            <person name="Balestrini R."/>
            <person name="Da Silva C."/>
            <person name="Montanini B."/>
            <person name="Hainaut M."/>
            <person name="Levati E."/>
            <person name="Barry K.W."/>
            <person name="Belfiori B."/>
            <person name="Cichocki N."/>
            <person name="Clum A."/>
            <person name="Dockter R.B."/>
            <person name="Fauchery L."/>
            <person name="Guy J."/>
            <person name="Iotti M."/>
            <person name="Le Tacon F."/>
            <person name="Lindquist E.A."/>
            <person name="Lipzen A."/>
            <person name="Malagnac F."/>
            <person name="Mello A."/>
            <person name="Molinier V."/>
            <person name="Miyauchi S."/>
            <person name="Poulain J."/>
            <person name="Riccioni C."/>
            <person name="Rubini A."/>
            <person name="Sitrit Y."/>
            <person name="Splivallo R."/>
            <person name="Traeger S."/>
            <person name="Wang M."/>
            <person name="Zifcakova L."/>
            <person name="Wipf D."/>
            <person name="Zambonelli A."/>
            <person name="Paolocci F."/>
            <person name="Nowrousian M."/>
            <person name="Ottonello S."/>
            <person name="Baldrian P."/>
            <person name="Spatafora J.W."/>
            <person name="Henrissat B."/>
            <person name="Nagy L.G."/>
            <person name="Aury J.M."/>
            <person name="Wincker P."/>
            <person name="Grigoriev I.V."/>
            <person name="Bonfante P."/>
            <person name="Martin F.M."/>
        </authorList>
    </citation>
    <scope>NUCLEOTIDE SEQUENCE [LARGE SCALE GENOMIC DNA]</scope>
    <source>
        <strain evidence="2 3">120613-1</strain>
    </source>
</reference>
<dbReference type="AlphaFoldDB" id="A0A3N4IY92"/>